<accession>A0ABS0VMZ4</accession>
<comment type="caution">
    <text evidence="1">The sequence shown here is derived from an EMBL/GenBank/DDBJ whole genome shotgun (WGS) entry which is preliminary data.</text>
</comment>
<evidence type="ECO:0000313" key="2">
    <source>
        <dbReference type="Proteomes" id="UP000614123"/>
    </source>
</evidence>
<reference evidence="1 2" key="1">
    <citation type="submission" date="2020-12" db="EMBL/GenBank/DDBJ databases">
        <title>Comparative genomic insights into the epidemiology and virulence of plant pathogenic Pseudomonads from Turkey.</title>
        <authorList>
            <person name="Dillon M."/>
            <person name="Ruiz-Bedoya T."/>
            <person name="Bendalovic-Torma C."/>
            <person name="Guttman K.M."/>
            <person name="Kwak H."/>
            <person name="Middleton M.A."/>
            <person name="Wang P.W."/>
            <person name="Horuz S."/>
            <person name="Aysan Y."/>
            <person name="Guttman D.S."/>
        </authorList>
    </citation>
    <scope>NUCLEOTIDE SEQUENCE [LARGE SCALE GENOMIC DNA]</scope>
    <source>
        <strain evidence="1 2">S4_EA_3a</strain>
    </source>
</reference>
<evidence type="ECO:0008006" key="3">
    <source>
        <dbReference type="Google" id="ProtNLM"/>
    </source>
</evidence>
<name>A0ABS0VMZ4_PSEVE</name>
<sequence>MSSTLSMAGHVDDTFVSVPASRTVSVDGEFVEGIWVPGATDTKNYAVNIQQASDREVDFIRQGGERITDVRRIYINDGEMQLIDQTGTWTFLGQQWKAVKCDNRYWRDYCKVIVMRIDDQSGGPA</sequence>
<gene>
    <name evidence="1" type="ORF">YA0849_28410</name>
</gene>
<organism evidence="1 2">
    <name type="scientific">Pseudomonas veronii</name>
    <dbReference type="NCBI Taxonomy" id="76761"/>
    <lineage>
        <taxon>Bacteria</taxon>
        <taxon>Pseudomonadati</taxon>
        <taxon>Pseudomonadota</taxon>
        <taxon>Gammaproteobacteria</taxon>
        <taxon>Pseudomonadales</taxon>
        <taxon>Pseudomonadaceae</taxon>
        <taxon>Pseudomonas</taxon>
    </lineage>
</organism>
<dbReference type="RefSeq" id="WP_198718082.1">
    <property type="nucleotide sequence ID" value="NZ_JAEILD010000178.1"/>
</dbReference>
<evidence type="ECO:0000313" key="1">
    <source>
        <dbReference type="EMBL" id="MBI6652897.1"/>
    </source>
</evidence>
<dbReference type="EMBL" id="JAEILD010000178">
    <property type="protein sequence ID" value="MBI6652897.1"/>
    <property type="molecule type" value="Genomic_DNA"/>
</dbReference>
<dbReference type="Proteomes" id="UP000614123">
    <property type="component" value="Unassembled WGS sequence"/>
</dbReference>
<proteinExistence type="predicted"/>
<keyword evidence="2" id="KW-1185">Reference proteome</keyword>
<protein>
    <recommendedName>
        <fullName evidence="3">DUF3757 domain-containing protein</fullName>
    </recommendedName>
</protein>